<dbReference type="EMBL" id="CM046506">
    <property type="protein sequence ID" value="KAI8670969.1"/>
    <property type="molecule type" value="Genomic_DNA"/>
</dbReference>
<gene>
    <name evidence="1" type="ORF">NCS57_00570400</name>
</gene>
<proteinExistence type="predicted"/>
<comment type="caution">
    <text evidence="1">The sequence shown here is derived from an EMBL/GenBank/DDBJ whole genome shotgun (WGS) entry which is preliminary data.</text>
</comment>
<dbReference type="Proteomes" id="UP001065298">
    <property type="component" value="Chromosome 4"/>
</dbReference>
<evidence type="ECO:0000313" key="1">
    <source>
        <dbReference type="EMBL" id="KAI8670969.1"/>
    </source>
</evidence>
<reference evidence="1" key="1">
    <citation type="submission" date="2022-06" db="EMBL/GenBank/DDBJ databases">
        <title>Fusarium solani species complex genomes reveal bases of compartmentalisation and animal pathogenesis.</title>
        <authorList>
            <person name="Tsai I.J."/>
        </authorList>
    </citation>
    <scope>NUCLEOTIDE SEQUENCE</scope>
    <source>
        <strain evidence="1">Fu6.1</strain>
    </source>
</reference>
<organism evidence="1 2">
    <name type="scientific">Fusarium keratoplasticum</name>
    <dbReference type="NCBI Taxonomy" id="1328300"/>
    <lineage>
        <taxon>Eukaryota</taxon>
        <taxon>Fungi</taxon>
        <taxon>Dikarya</taxon>
        <taxon>Ascomycota</taxon>
        <taxon>Pezizomycotina</taxon>
        <taxon>Sordariomycetes</taxon>
        <taxon>Hypocreomycetidae</taxon>
        <taxon>Hypocreales</taxon>
        <taxon>Nectriaceae</taxon>
        <taxon>Fusarium</taxon>
        <taxon>Fusarium solani species complex</taxon>
    </lineage>
</organism>
<evidence type="ECO:0000313" key="2">
    <source>
        <dbReference type="Proteomes" id="UP001065298"/>
    </source>
</evidence>
<protein>
    <submittedName>
        <fullName evidence="1">VWFA domain-containing protein</fullName>
    </submittedName>
</protein>
<keyword evidence="2" id="KW-1185">Reference proteome</keyword>
<accession>A0ACC0QZR6</accession>
<name>A0ACC0QZR6_9HYPO</name>
<sequence>MPFLHSPSTPPTMFGRIKDKFSSKRSSCASPQDRNMAPFNSNNPFSDDCELPSPLCDDDKPRPVLIPEITVNDAPPAYSPVDESRARSRKPTHLNVGAGRRGASPSPSLASITSAEDKYAFLSTFDTIFVIDDSGSMSGRSWRETRDALAAITPICTAHDPDGIDVYFLNHRSNSSGSEGQAPGGYYNIRDVHQVERLFSSVRPTGATPTGNRLQSILKPYIASLSRRPDSMDTTKPVNVIVITDGAASDDPEAIIVHNAKKLDALEAPPHQVGIQFFQVGNEHGAAAALRQLDDDLEDQGIRDMVDTATWSTNGLKADGILKVVLGAVVRRLDRQSIRNSVDSRRR</sequence>